<gene>
    <name evidence="1" type="ORF">P5658_08950</name>
</gene>
<evidence type="ECO:0000313" key="1">
    <source>
        <dbReference type="EMBL" id="WGE08408.1"/>
    </source>
</evidence>
<organism evidence="1 2">
    <name type="scientific">Bacillus subtilis</name>
    <dbReference type="NCBI Taxonomy" id="1423"/>
    <lineage>
        <taxon>Bacteria</taxon>
        <taxon>Bacillati</taxon>
        <taxon>Bacillota</taxon>
        <taxon>Bacilli</taxon>
        <taxon>Bacillales</taxon>
        <taxon>Bacillaceae</taxon>
        <taxon>Bacillus</taxon>
    </lineage>
</organism>
<proteinExistence type="predicted"/>
<sequence>MNNKNNSTPAATEAEILLEQLKSGMISVNDVRVKLGLKPLPIPEANRKYLAN</sequence>
<accession>A0AC61YZ69</accession>
<evidence type="ECO:0000313" key="2">
    <source>
        <dbReference type="Proteomes" id="UP001217185"/>
    </source>
</evidence>
<reference evidence="1" key="1">
    <citation type="submission" date="2025-02" db="EMBL/GenBank/DDBJ databases">
        <title>Complete genome sequences of 52 Bacillus and Priestia strains isolated from West-African fermentations and 26 reference strains from the DSMZ collection.</title>
        <authorList>
            <person name="Wiedenbein E.S."/>
            <person name="Canoy T.S."/>
            <person name="Hui Y."/>
            <person name="Parkouda C."/>
            <person name="Dawende C."/>
            <person name="Ametefe E."/>
            <person name="Jespersen L."/>
            <person name="Nielsen D.S."/>
        </authorList>
    </citation>
    <scope>NUCLEOTIDE SEQUENCE</scope>
    <source>
        <strain evidence="1">PRO122</strain>
    </source>
</reference>
<name>A0AC61YZ69_BACIU</name>
<dbReference type="EMBL" id="CP121756">
    <property type="protein sequence ID" value="WGE08408.1"/>
    <property type="molecule type" value="Genomic_DNA"/>
</dbReference>
<dbReference type="Proteomes" id="UP001217185">
    <property type="component" value="Chromosome"/>
</dbReference>
<protein>
    <submittedName>
        <fullName evidence="1">Uncharacterized protein</fullName>
    </submittedName>
</protein>